<organism evidence="2 3">
    <name type="scientific">Snodgrassella alvi SCGC AB-598-J21</name>
    <dbReference type="NCBI Taxonomy" id="1385367"/>
    <lineage>
        <taxon>Bacteria</taxon>
        <taxon>Pseudomonadati</taxon>
        <taxon>Pseudomonadota</taxon>
        <taxon>Betaproteobacteria</taxon>
        <taxon>Neisseriales</taxon>
        <taxon>Neisseriaceae</taxon>
        <taxon>Snodgrassella</taxon>
    </lineage>
</organism>
<evidence type="ECO:0000313" key="3">
    <source>
        <dbReference type="Proteomes" id="UP000027644"/>
    </source>
</evidence>
<dbReference type="Proteomes" id="UP000027644">
    <property type="component" value="Unassembled WGS sequence"/>
</dbReference>
<dbReference type="PROSITE" id="PS50404">
    <property type="entry name" value="GST_NTER"/>
    <property type="match status" value="1"/>
</dbReference>
<dbReference type="CDD" id="cd03199">
    <property type="entry name" value="GST_C_GRX2"/>
    <property type="match status" value="1"/>
</dbReference>
<proteinExistence type="predicted"/>
<comment type="caution">
    <text evidence="2">The sequence shown here is derived from an EMBL/GenBank/DDBJ whole genome shotgun (WGS) entry which is preliminary data.</text>
</comment>
<dbReference type="PROSITE" id="PS00195">
    <property type="entry name" value="GLUTAREDOXIN_1"/>
    <property type="match status" value="1"/>
</dbReference>
<dbReference type="Gene3D" id="3.40.30.10">
    <property type="entry name" value="Glutaredoxin"/>
    <property type="match status" value="1"/>
</dbReference>
<dbReference type="NCBIfam" id="TIGR02182">
    <property type="entry name" value="GRXB"/>
    <property type="match status" value="1"/>
</dbReference>
<accession>A0A074W0Q3</accession>
<dbReference type="Gene3D" id="1.20.1050.10">
    <property type="match status" value="1"/>
</dbReference>
<dbReference type="SFLD" id="SFLDS00019">
    <property type="entry name" value="Glutathione_Transferase_(cytos"/>
    <property type="match status" value="1"/>
</dbReference>
<dbReference type="CDD" id="cd03037">
    <property type="entry name" value="GST_N_GRX2"/>
    <property type="match status" value="1"/>
</dbReference>
<dbReference type="GO" id="GO:0005829">
    <property type="term" value="C:cytosol"/>
    <property type="evidence" value="ECO:0007669"/>
    <property type="project" value="InterPro"/>
</dbReference>
<dbReference type="InterPro" id="IPR036249">
    <property type="entry name" value="Thioredoxin-like_sf"/>
</dbReference>
<dbReference type="Pfam" id="PF13417">
    <property type="entry name" value="GST_N_3"/>
    <property type="match status" value="1"/>
</dbReference>
<gene>
    <name evidence="2" type="ORF">SASC598J21_012050</name>
</gene>
<protein>
    <submittedName>
        <fullName evidence="2">Glutaredoxin 2</fullName>
    </submittedName>
</protein>
<dbReference type="InterPro" id="IPR004045">
    <property type="entry name" value="Glutathione_S-Trfase_N"/>
</dbReference>
<reference evidence="2 3" key="1">
    <citation type="journal article" date="2014" name="PLoS Genet.">
        <title>Hidden diversity in honey bee gut symbionts detected by single-cell genomics.</title>
        <authorList>
            <person name="Engel P."/>
            <person name="Stepanauskas R."/>
            <person name="Moran N."/>
        </authorList>
    </citation>
    <scope>NUCLEOTIDE SEQUENCE [LARGE SCALE GENOMIC DNA]</scope>
    <source>
        <strain evidence="2 3">SCGC AB-598-J21</strain>
    </source>
</reference>
<dbReference type="EMBL" id="AVQL01000438">
    <property type="protein sequence ID" value="KEQ01054.1"/>
    <property type="molecule type" value="Genomic_DNA"/>
</dbReference>
<evidence type="ECO:0000313" key="2">
    <source>
        <dbReference type="EMBL" id="KEQ01054.1"/>
    </source>
</evidence>
<feature type="domain" description="GST N-terminal" evidence="1">
    <location>
        <begin position="1"/>
        <end position="77"/>
    </location>
</feature>
<dbReference type="SUPFAM" id="SSF47616">
    <property type="entry name" value="GST C-terminal domain-like"/>
    <property type="match status" value="1"/>
</dbReference>
<dbReference type="SUPFAM" id="SSF52833">
    <property type="entry name" value="Thioredoxin-like"/>
    <property type="match status" value="1"/>
</dbReference>
<dbReference type="InterPro" id="IPR036282">
    <property type="entry name" value="Glutathione-S-Trfase_C_sf"/>
</dbReference>
<name>A0A074W0Q3_9NEIS</name>
<sequence>MQLYIYDHCPYCVRARMIFGKKIVPVENIYLLNDDEDTPNKLIGKKMVPILVKDDGTAMGESLDIVHYIDQLSGTALINNTVRPEIEGWIKIVDTYRNFLTLPRCISINLPEFATQNAINYFINKKTAIFGDFQHHLQNSQTYINRFNADLIALSPLIVNDHGSNGTFGMEDILLFPLLRNMTMVKGIEWTAPVLDYMHSISRITRIPLFDDRAI</sequence>
<evidence type="ECO:0000259" key="1">
    <source>
        <dbReference type="PROSITE" id="PS50404"/>
    </source>
</evidence>
<dbReference type="InterPro" id="IPR007494">
    <property type="entry name" value="Glutaredoxin2_C"/>
</dbReference>
<dbReference type="SFLD" id="SFLDG01183">
    <property type="entry name" value="Grx2-like"/>
    <property type="match status" value="1"/>
</dbReference>
<dbReference type="NCBIfam" id="NF007702">
    <property type="entry name" value="PRK10387.1"/>
    <property type="match status" value="1"/>
</dbReference>
<dbReference type="AlphaFoldDB" id="A0A074W0Q3"/>
<dbReference type="Pfam" id="PF04399">
    <property type="entry name" value="Glutaredoxin2_C"/>
    <property type="match status" value="1"/>
</dbReference>
<dbReference type="InterPro" id="IPR011767">
    <property type="entry name" value="GLR_AS"/>
</dbReference>
<dbReference type="SFLD" id="SFLDG01204">
    <property type="entry name" value="Grx2-like.1"/>
    <property type="match status" value="1"/>
</dbReference>
<dbReference type="InterPro" id="IPR040079">
    <property type="entry name" value="Glutathione_S-Trfase"/>
</dbReference>
<dbReference type="InterPro" id="IPR011901">
    <property type="entry name" value="Grx2"/>
</dbReference>